<accession>A0ABP7F4I2</accession>
<comment type="caution">
    <text evidence="1">The sequence shown here is derived from an EMBL/GenBank/DDBJ whole genome shotgun (WGS) entry which is preliminary data.</text>
</comment>
<sequence>MTGATRPTGRTLTYEEAAELAGKHLATIYRWVKNGHVREILGTDSTGQSFWGVAETDILTMRDKKWTRRARPHAAA</sequence>
<dbReference type="RefSeq" id="WP_344753076.1">
    <property type="nucleotide sequence ID" value="NZ_BAABAE010000001.1"/>
</dbReference>
<evidence type="ECO:0008006" key="3">
    <source>
        <dbReference type="Google" id="ProtNLM"/>
    </source>
</evidence>
<reference evidence="2" key="1">
    <citation type="journal article" date="2019" name="Int. J. Syst. Evol. Microbiol.">
        <title>The Global Catalogue of Microorganisms (GCM) 10K type strain sequencing project: providing services to taxonomists for standard genome sequencing and annotation.</title>
        <authorList>
            <consortium name="The Broad Institute Genomics Platform"/>
            <consortium name="The Broad Institute Genome Sequencing Center for Infectious Disease"/>
            <person name="Wu L."/>
            <person name="Ma J."/>
        </authorList>
    </citation>
    <scope>NUCLEOTIDE SEQUENCE [LARGE SCALE GENOMIC DNA]</scope>
    <source>
        <strain evidence="2">JCM 16949</strain>
    </source>
</reference>
<dbReference type="EMBL" id="BAABAE010000001">
    <property type="protein sequence ID" value="GAA3730215.1"/>
    <property type="molecule type" value="Genomic_DNA"/>
</dbReference>
<organism evidence="1 2">
    <name type="scientific">Leifsonella bigeumensis</name>
    <dbReference type="NCBI Taxonomy" id="433643"/>
    <lineage>
        <taxon>Bacteria</taxon>
        <taxon>Bacillati</taxon>
        <taxon>Actinomycetota</taxon>
        <taxon>Actinomycetes</taxon>
        <taxon>Micrococcales</taxon>
        <taxon>Microbacteriaceae</taxon>
        <taxon>Leifsonella</taxon>
    </lineage>
</organism>
<dbReference type="Proteomes" id="UP001501004">
    <property type="component" value="Unassembled WGS sequence"/>
</dbReference>
<gene>
    <name evidence="1" type="ORF">GCM10022239_03510</name>
</gene>
<name>A0ABP7F4I2_9MICO</name>
<dbReference type="InterPro" id="IPR009061">
    <property type="entry name" value="DNA-bd_dom_put_sf"/>
</dbReference>
<keyword evidence="2" id="KW-1185">Reference proteome</keyword>
<evidence type="ECO:0000313" key="1">
    <source>
        <dbReference type="EMBL" id="GAA3730215.1"/>
    </source>
</evidence>
<proteinExistence type="predicted"/>
<evidence type="ECO:0000313" key="2">
    <source>
        <dbReference type="Proteomes" id="UP001501004"/>
    </source>
</evidence>
<dbReference type="SUPFAM" id="SSF46955">
    <property type="entry name" value="Putative DNA-binding domain"/>
    <property type="match status" value="1"/>
</dbReference>
<protein>
    <recommendedName>
        <fullName evidence="3">Helix-turn-helix domain-containing protein</fullName>
    </recommendedName>
</protein>